<dbReference type="PIRSF" id="PIRSF017082">
    <property type="entry name" value="YflP"/>
    <property type="match status" value="1"/>
</dbReference>
<comment type="similarity">
    <text evidence="1">Belongs to the UPF0065 (bug) family.</text>
</comment>
<feature type="signal peptide" evidence="2">
    <location>
        <begin position="1"/>
        <end position="32"/>
    </location>
</feature>
<evidence type="ECO:0000313" key="3">
    <source>
        <dbReference type="EMBL" id="MCC8430664.1"/>
    </source>
</evidence>
<dbReference type="PANTHER" id="PTHR42928">
    <property type="entry name" value="TRICARBOXYLATE-BINDING PROTEIN"/>
    <property type="match status" value="1"/>
</dbReference>
<protein>
    <submittedName>
        <fullName evidence="3">Tripartite tricarboxylate transporter substrate binding protein</fullName>
    </submittedName>
</protein>
<dbReference type="InterPro" id="IPR005064">
    <property type="entry name" value="BUG"/>
</dbReference>
<sequence length="338" mass="35267">MKRSIDRRMNRPLNRRSFVALATTGLATTALAGGAGAQGTYPDKPITMVVPAPPAGGTDLVARLYSDLLGQELGVQVIVDNKGGGNGNIGTAIVARAKPDGYTLLMQYSAYHSANPALIKDLNWKPDDFVGVAMGAVAPHVIVVAKKVPADDLKSFIAYAKANPGKLNYASVGAGSVPHLGGVLLNKAAGLDLIHVPYKGAGPATADTVAGQVELLIVTPPSVSAHIRSGNLKALALASGQRHPAFPDIPTTAEAGLPGFVLDGWFALFAPAGTPQPIVDKLNAAMRKIGKMEAVVARANQLGTVLKDWTPAQMNDFAKGEVETWGKVIRENNITFTE</sequence>
<dbReference type="Gene3D" id="3.40.190.150">
    <property type="entry name" value="Bordetella uptake gene, domain 1"/>
    <property type="match status" value="1"/>
</dbReference>
<evidence type="ECO:0000256" key="1">
    <source>
        <dbReference type="ARBA" id="ARBA00006987"/>
    </source>
</evidence>
<evidence type="ECO:0000313" key="4">
    <source>
        <dbReference type="Proteomes" id="UP001198862"/>
    </source>
</evidence>
<reference evidence="3 4" key="1">
    <citation type="submission" date="2021-11" db="EMBL/GenBank/DDBJ databases">
        <authorList>
            <person name="Lee D.-H."/>
            <person name="Kim S.-B."/>
        </authorList>
    </citation>
    <scope>NUCLEOTIDE SEQUENCE [LARGE SCALE GENOMIC DNA]</scope>
    <source>
        <strain evidence="3 4">KCTC 52223</strain>
    </source>
</reference>
<organism evidence="3 4">
    <name type="scientific">Reyranella aquatilis</name>
    <dbReference type="NCBI Taxonomy" id="2035356"/>
    <lineage>
        <taxon>Bacteria</taxon>
        <taxon>Pseudomonadati</taxon>
        <taxon>Pseudomonadota</taxon>
        <taxon>Alphaproteobacteria</taxon>
        <taxon>Hyphomicrobiales</taxon>
        <taxon>Reyranellaceae</taxon>
        <taxon>Reyranella</taxon>
    </lineage>
</organism>
<accession>A0ABS8KX98</accession>
<dbReference type="EMBL" id="JAJISD010000007">
    <property type="protein sequence ID" value="MCC8430664.1"/>
    <property type="molecule type" value="Genomic_DNA"/>
</dbReference>
<dbReference type="SUPFAM" id="SSF53850">
    <property type="entry name" value="Periplasmic binding protein-like II"/>
    <property type="match status" value="1"/>
</dbReference>
<dbReference type="InterPro" id="IPR006311">
    <property type="entry name" value="TAT_signal"/>
</dbReference>
<dbReference type="PANTHER" id="PTHR42928:SF5">
    <property type="entry name" value="BLR1237 PROTEIN"/>
    <property type="match status" value="1"/>
</dbReference>
<dbReference type="InterPro" id="IPR042100">
    <property type="entry name" value="Bug_dom1"/>
</dbReference>
<dbReference type="CDD" id="cd13578">
    <property type="entry name" value="PBP2_Bug27"/>
    <property type="match status" value="1"/>
</dbReference>
<name>A0ABS8KX98_9HYPH</name>
<keyword evidence="4" id="KW-1185">Reference proteome</keyword>
<dbReference type="Gene3D" id="3.40.190.10">
    <property type="entry name" value="Periplasmic binding protein-like II"/>
    <property type="match status" value="1"/>
</dbReference>
<keyword evidence="2" id="KW-0732">Signal</keyword>
<dbReference type="Pfam" id="PF03401">
    <property type="entry name" value="TctC"/>
    <property type="match status" value="1"/>
</dbReference>
<dbReference type="Proteomes" id="UP001198862">
    <property type="component" value="Unassembled WGS sequence"/>
</dbReference>
<dbReference type="RefSeq" id="WP_230551817.1">
    <property type="nucleotide sequence ID" value="NZ_JAJISD010000007.1"/>
</dbReference>
<dbReference type="PROSITE" id="PS51318">
    <property type="entry name" value="TAT"/>
    <property type="match status" value="1"/>
</dbReference>
<feature type="chain" id="PRO_5046426862" evidence="2">
    <location>
        <begin position="33"/>
        <end position="338"/>
    </location>
</feature>
<evidence type="ECO:0000256" key="2">
    <source>
        <dbReference type="SAM" id="SignalP"/>
    </source>
</evidence>
<comment type="caution">
    <text evidence="3">The sequence shown here is derived from an EMBL/GenBank/DDBJ whole genome shotgun (WGS) entry which is preliminary data.</text>
</comment>
<proteinExistence type="inferred from homology"/>
<gene>
    <name evidence="3" type="ORF">LJ725_16970</name>
</gene>